<feature type="compositionally biased region" description="Pro residues" evidence="1">
    <location>
        <begin position="60"/>
        <end position="70"/>
    </location>
</feature>
<keyword evidence="3" id="KW-1185">Reference proteome</keyword>
<name>A0A2G1W3W7_9BACT</name>
<dbReference type="OrthoDB" id="9967376at2"/>
<evidence type="ECO:0000313" key="2">
    <source>
        <dbReference type="EMBL" id="PHQ33738.1"/>
    </source>
</evidence>
<sequence>MKKFTSLALLGSALLLSTGCGRPDSALVTPDAEFYAKGLEAEKNGLPPGTVAPQKGKLQPEPPVAAPSTP</sequence>
<dbReference type="RefSeq" id="WP_099262299.1">
    <property type="nucleotide sequence ID" value="NZ_JBDUYK010000173.1"/>
</dbReference>
<comment type="caution">
    <text evidence="2">The sequence shown here is derived from an EMBL/GenBank/DDBJ whole genome shotgun (WGS) entry which is preliminary data.</text>
</comment>
<evidence type="ECO:0000313" key="3">
    <source>
        <dbReference type="Proteomes" id="UP000225740"/>
    </source>
</evidence>
<reference evidence="2 3" key="1">
    <citation type="submission" date="2017-06" db="EMBL/GenBank/DDBJ databases">
        <title>Description of Rhodopirellula bahusiensis sp. nov.</title>
        <authorList>
            <person name="Kizina J."/>
            <person name="Harder J."/>
        </authorList>
    </citation>
    <scope>NUCLEOTIDE SEQUENCE [LARGE SCALE GENOMIC DNA]</scope>
    <source>
        <strain evidence="2 3">SWK21</strain>
    </source>
</reference>
<feature type="region of interest" description="Disordered" evidence="1">
    <location>
        <begin position="44"/>
        <end position="70"/>
    </location>
</feature>
<accession>A0A2G1W3W7</accession>
<dbReference type="GeneID" id="90610187"/>
<protein>
    <submittedName>
        <fullName evidence="2">Uncharacterized protein</fullName>
    </submittedName>
</protein>
<dbReference type="Proteomes" id="UP000225740">
    <property type="component" value="Unassembled WGS sequence"/>
</dbReference>
<dbReference type="PROSITE" id="PS51257">
    <property type="entry name" value="PROKAR_LIPOPROTEIN"/>
    <property type="match status" value="1"/>
</dbReference>
<evidence type="ECO:0000256" key="1">
    <source>
        <dbReference type="SAM" id="MobiDB-lite"/>
    </source>
</evidence>
<proteinExistence type="predicted"/>
<dbReference type="AlphaFoldDB" id="A0A2G1W3W7"/>
<dbReference type="EMBL" id="NIZW01000015">
    <property type="protein sequence ID" value="PHQ33738.1"/>
    <property type="molecule type" value="Genomic_DNA"/>
</dbReference>
<gene>
    <name evidence="2" type="ORF">CEE69_19455</name>
</gene>
<organism evidence="2 3">
    <name type="scientific">Rhodopirellula bahusiensis</name>
    <dbReference type="NCBI Taxonomy" id="2014065"/>
    <lineage>
        <taxon>Bacteria</taxon>
        <taxon>Pseudomonadati</taxon>
        <taxon>Planctomycetota</taxon>
        <taxon>Planctomycetia</taxon>
        <taxon>Pirellulales</taxon>
        <taxon>Pirellulaceae</taxon>
        <taxon>Rhodopirellula</taxon>
    </lineage>
</organism>